<gene>
    <name evidence="4" type="ORF">GCM10022389_05570</name>
</gene>
<evidence type="ECO:0000256" key="3">
    <source>
        <dbReference type="SAM" id="SignalP"/>
    </source>
</evidence>
<sequence>MSKFKIFSIALLASAAVSQAQDLDQARKAIDAEQYEKAKSLLKSIIQTKSNGRASFLLGNIYLTQNIEDSAKIAFDRGLSSEEGKINNIGLGQLELNSGNVAAAKSKFDAVTKDLKKKDVEEYIYIAKAYMNADKPDYKAAIEVLNKAKAANPTNAYIQLALGDAYYGEKNQNEAYAAYRNAYQSDSSLIRAKMQLGVLLKGAKAYGEAIKAYDEVIAINKSYGPVYRELAETYYLWANNKPSTYTENIKKALDSYNEYMKLTDYSLTSRMRHADFLILARDYVALEAEANEMKKLDKVNPRILRYLGYSAYENGNTEAAITALNEFIAKGTKIIPGDYYYLGLALVKKSIGADGKTVDATMLKNGAAEIQKAVTMEPVLANGLNEIGKKYFGQKLYDVSSAIFEAAISSPTSKNYLEDNVYYGLSVFTINRGKDAKTIDLVSLDKADKAMDNVITASPTYQEAYLYKARINSSLEKDDVMAANYDKYLTYAFEKLKKDLEKANVDLSNNNYIQDLYKNTIKDFNYSIYQDELNRLKPKLTEAYNSIAAFYANTDKVKAKEFFGKTLVIDPTNNYALESLKLLK</sequence>
<dbReference type="InterPro" id="IPR051012">
    <property type="entry name" value="CellSynth/LPSAsmb/PSIAsmb"/>
</dbReference>
<accession>A0ABP7VBX0</accession>
<reference evidence="5" key="1">
    <citation type="journal article" date="2019" name="Int. J. Syst. Evol. Microbiol.">
        <title>The Global Catalogue of Microorganisms (GCM) 10K type strain sequencing project: providing services to taxonomists for standard genome sequencing and annotation.</title>
        <authorList>
            <consortium name="The Broad Institute Genomics Platform"/>
            <consortium name="The Broad Institute Genome Sequencing Center for Infectious Disease"/>
            <person name="Wu L."/>
            <person name="Ma J."/>
        </authorList>
    </citation>
    <scope>NUCLEOTIDE SEQUENCE [LARGE SCALE GENOMIC DNA]</scope>
    <source>
        <strain evidence="5">JCM 17069</strain>
    </source>
</reference>
<dbReference type="PANTHER" id="PTHR45586:SF1">
    <property type="entry name" value="LIPOPOLYSACCHARIDE ASSEMBLY PROTEIN B"/>
    <property type="match status" value="1"/>
</dbReference>
<evidence type="ECO:0000256" key="1">
    <source>
        <dbReference type="ARBA" id="ARBA00022737"/>
    </source>
</evidence>
<evidence type="ECO:0000256" key="2">
    <source>
        <dbReference type="ARBA" id="ARBA00022803"/>
    </source>
</evidence>
<evidence type="ECO:0000313" key="4">
    <source>
        <dbReference type="EMBL" id="GAA4063664.1"/>
    </source>
</evidence>
<evidence type="ECO:0000313" key="5">
    <source>
        <dbReference type="Proteomes" id="UP001500367"/>
    </source>
</evidence>
<name>A0ABP7VBX0_9FLAO</name>
<protein>
    <recommendedName>
        <fullName evidence="6">Tetratricopeptide repeat protein</fullName>
    </recommendedName>
</protein>
<comment type="caution">
    <text evidence="4">The sequence shown here is derived from an EMBL/GenBank/DDBJ whole genome shotgun (WGS) entry which is preliminary data.</text>
</comment>
<keyword evidence="1" id="KW-0677">Repeat</keyword>
<dbReference type="Pfam" id="PF13432">
    <property type="entry name" value="TPR_16"/>
    <property type="match status" value="1"/>
</dbReference>
<evidence type="ECO:0008006" key="6">
    <source>
        <dbReference type="Google" id="ProtNLM"/>
    </source>
</evidence>
<keyword evidence="2" id="KW-0802">TPR repeat</keyword>
<dbReference type="Proteomes" id="UP001500367">
    <property type="component" value="Unassembled WGS sequence"/>
</dbReference>
<dbReference type="RefSeq" id="WP_344815279.1">
    <property type="nucleotide sequence ID" value="NZ_BAABCT010000001.1"/>
</dbReference>
<feature type="chain" id="PRO_5046457676" description="Tetratricopeptide repeat protein" evidence="3">
    <location>
        <begin position="21"/>
        <end position="584"/>
    </location>
</feature>
<proteinExistence type="predicted"/>
<keyword evidence="3" id="KW-0732">Signal</keyword>
<dbReference type="SMART" id="SM00028">
    <property type="entry name" value="TPR"/>
    <property type="match status" value="6"/>
</dbReference>
<dbReference type="InterPro" id="IPR011990">
    <property type="entry name" value="TPR-like_helical_dom_sf"/>
</dbReference>
<organism evidence="4 5">
    <name type="scientific">Flavobacterium cheonanense</name>
    <dbReference type="NCBI Taxonomy" id="706183"/>
    <lineage>
        <taxon>Bacteria</taxon>
        <taxon>Pseudomonadati</taxon>
        <taxon>Bacteroidota</taxon>
        <taxon>Flavobacteriia</taxon>
        <taxon>Flavobacteriales</taxon>
        <taxon>Flavobacteriaceae</taxon>
        <taxon>Flavobacterium</taxon>
    </lineage>
</organism>
<keyword evidence="5" id="KW-1185">Reference proteome</keyword>
<dbReference type="Gene3D" id="1.25.40.10">
    <property type="entry name" value="Tetratricopeptide repeat domain"/>
    <property type="match status" value="2"/>
</dbReference>
<dbReference type="EMBL" id="BAABCT010000001">
    <property type="protein sequence ID" value="GAA4063664.1"/>
    <property type="molecule type" value="Genomic_DNA"/>
</dbReference>
<dbReference type="PANTHER" id="PTHR45586">
    <property type="entry name" value="TPR REPEAT-CONTAINING PROTEIN PA4667"/>
    <property type="match status" value="1"/>
</dbReference>
<dbReference type="InterPro" id="IPR019734">
    <property type="entry name" value="TPR_rpt"/>
</dbReference>
<feature type="signal peptide" evidence="3">
    <location>
        <begin position="1"/>
        <end position="20"/>
    </location>
</feature>
<dbReference type="SUPFAM" id="SSF48452">
    <property type="entry name" value="TPR-like"/>
    <property type="match status" value="2"/>
</dbReference>